<keyword evidence="3" id="KW-1185">Reference proteome</keyword>
<organism evidence="2 3">
    <name type="scientific">Bugula neritina</name>
    <name type="common">Brown bryozoan</name>
    <name type="synonym">Sertularia neritina</name>
    <dbReference type="NCBI Taxonomy" id="10212"/>
    <lineage>
        <taxon>Eukaryota</taxon>
        <taxon>Metazoa</taxon>
        <taxon>Spiralia</taxon>
        <taxon>Lophotrochozoa</taxon>
        <taxon>Bryozoa</taxon>
        <taxon>Gymnolaemata</taxon>
        <taxon>Cheilostomatida</taxon>
        <taxon>Flustrina</taxon>
        <taxon>Buguloidea</taxon>
        <taxon>Bugulidae</taxon>
        <taxon>Bugula</taxon>
    </lineage>
</organism>
<comment type="caution">
    <text evidence="2">The sequence shown here is derived from an EMBL/GenBank/DDBJ whole genome shotgun (WGS) entry which is preliminary data.</text>
</comment>
<dbReference type="EMBL" id="VXIV02002669">
    <property type="protein sequence ID" value="KAF6023743.1"/>
    <property type="molecule type" value="Genomic_DNA"/>
</dbReference>
<dbReference type="Proteomes" id="UP000593567">
    <property type="component" value="Unassembled WGS sequence"/>
</dbReference>
<keyword evidence="1" id="KW-1133">Transmembrane helix</keyword>
<keyword evidence="1" id="KW-0812">Transmembrane</keyword>
<dbReference type="AlphaFoldDB" id="A0A7J7JCT4"/>
<keyword evidence="1" id="KW-0472">Membrane</keyword>
<gene>
    <name evidence="2" type="ORF">EB796_017955</name>
</gene>
<sequence>MRGAKRHCKVHAKGIVAVHCRHRHLSYCIECSEVARPVKLQPNYYCDTHGPIYKAVSSKPICAVCETKLKPYPTAQKPAPKVKQRNLEPSSKSDKLKVIPAADQTVKTSEPIKKAPANWQLKGAILTSLKCNIHPTVSLHLCEDVNSMQMLICRKCRALGYTFSSLSGQSTLQVLPSENCESHPESAVHAVAGSDAKFCSSCASAQLNTDVFCRFHTDAVLVYSSCGKVVAACGMCRDIPLELKPKESRVMQPNSRLFCGMHPNSSITITSAKQIYCNSCRQGATTSTPPLPEMQHLLVHLLLVIFLLIFPNRIWPCVTVSFRKRKPPWRVLSRQLSVKYRIRRQTTKMWLY</sequence>
<proteinExistence type="predicted"/>
<evidence type="ECO:0000313" key="3">
    <source>
        <dbReference type="Proteomes" id="UP000593567"/>
    </source>
</evidence>
<protein>
    <submittedName>
        <fullName evidence="2">Uncharacterized protein</fullName>
    </submittedName>
</protein>
<feature type="transmembrane region" description="Helical" evidence="1">
    <location>
        <begin position="297"/>
        <end position="315"/>
    </location>
</feature>
<reference evidence="2" key="1">
    <citation type="submission" date="2020-06" db="EMBL/GenBank/DDBJ databases">
        <title>Draft genome of Bugula neritina, a colonial animal packing powerful symbionts and potential medicines.</title>
        <authorList>
            <person name="Rayko M."/>
        </authorList>
    </citation>
    <scope>NUCLEOTIDE SEQUENCE [LARGE SCALE GENOMIC DNA]</scope>
    <source>
        <strain evidence="2">Kwan_BN1</strain>
    </source>
</reference>
<evidence type="ECO:0000256" key="1">
    <source>
        <dbReference type="SAM" id="Phobius"/>
    </source>
</evidence>
<evidence type="ECO:0000313" key="2">
    <source>
        <dbReference type="EMBL" id="KAF6023743.1"/>
    </source>
</evidence>
<name>A0A7J7JCT4_BUGNE</name>
<accession>A0A7J7JCT4</accession>